<dbReference type="GO" id="GO:0020037">
    <property type="term" value="F:heme binding"/>
    <property type="evidence" value="ECO:0007669"/>
    <property type="project" value="InterPro"/>
</dbReference>
<dbReference type="InterPro" id="IPR002327">
    <property type="entry name" value="Cyt_c_1A/1B"/>
</dbReference>
<keyword evidence="2" id="KW-0813">Transport</keyword>
<keyword evidence="3" id="KW-0602">Photosynthesis</keyword>
<dbReference type="EMBL" id="UXAT02000019">
    <property type="protein sequence ID" value="VUX46649.1"/>
    <property type="molecule type" value="Genomic_DNA"/>
</dbReference>
<evidence type="ECO:0000313" key="10">
    <source>
        <dbReference type="EMBL" id="VUX46649.1"/>
    </source>
</evidence>
<evidence type="ECO:0000256" key="3">
    <source>
        <dbReference type="ARBA" id="ARBA00022531"/>
    </source>
</evidence>
<dbReference type="AlphaFoldDB" id="A0A564WEW2"/>
<protein>
    <submittedName>
        <fullName evidence="10">Cytochrome c2</fullName>
    </submittedName>
</protein>
<comment type="function">
    <text evidence="1">Cytochrome c2 is found mainly in purple, non-sulfur, photosynthetic bacteria where it functions as the electron donor to the oxidized bacteriochlorophyll in the photophosphorylation pathway. However, it may also have a role in the respiratory chain and is found in some non-photosynthetic bacteria.</text>
</comment>
<sequence>MTGVRDPGLARRFLARRLVARHTLIITFLVTAGLVTAGVAASAAWAASAGRIPGEPWGRGTAADSCVVCHSLERGGPFRVAPNLFGIVGAEKARDRDWYGYTTALRQKGGTWTEADLDQYLADASAFAPGTTKTIRITDPEERKQIIAFLKTLHR</sequence>
<evidence type="ECO:0000256" key="2">
    <source>
        <dbReference type="ARBA" id="ARBA00022448"/>
    </source>
</evidence>
<feature type="domain" description="Cytochrome c" evidence="9">
    <location>
        <begin position="33"/>
        <end position="154"/>
    </location>
</feature>
<evidence type="ECO:0000256" key="5">
    <source>
        <dbReference type="ARBA" id="ARBA00022723"/>
    </source>
</evidence>
<accession>A0A564WEW2</accession>
<proteinExistence type="predicted"/>
<keyword evidence="7 8" id="KW-0408">Iron</keyword>
<evidence type="ECO:0000256" key="1">
    <source>
        <dbReference type="ARBA" id="ARBA00003590"/>
    </source>
</evidence>
<dbReference type="InterPro" id="IPR036909">
    <property type="entry name" value="Cyt_c-like_dom_sf"/>
</dbReference>
<organism evidence="10 11">
    <name type="scientific">Candidatus Defluviicoccus seviourii</name>
    <dbReference type="NCBI Taxonomy" id="2565273"/>
    <lineage>
        <taxon>Bacteria</taxon>
        <taxon>Pseudomonadati</taxon>
        <taxon>Pseudomonadota</taxon>
        <taxon>Alphaproteobacteria</taxon>
        <taxon>Rhodospirillales</taxon>
        <taxon>Rhodospirillaceae</taxon>
        <taxon>Defluviicoccus</taxon>
    </lineage>
</organism>
<evidence type="ECO:0000313" key="11">
    <source>
        <dbReference type="Proteomes" id="UP000326641"/>
    </source>
</evidence>
<dbReference type="SUPFAM" id="SSF46626">
    <property type="entry name" value="Cytochrome c"/>
    <property type="match status" value="1"/>
</dbReference>
<evidence type="ECO:0000256" key="6">
    <source>
        <dbReference type="ARBA" id="ARBA00022982"/>
    </source>
</evidence>
<keyword evidence="11" id="KW-1185">Reference proteome</keyword>
<evidence type="ECO:0000259" key="9">
    <source>
        <dbReference type="PROSITE" id="PS51007"/>
    </source>
</evidence>
<keyword evidence="4 8" id="KW-0349">Heme</keyword>
<reference evidence="10" key="1">
    <citation type="submission" date="2018-11" db="EMBL/GenBank/DDBJ databases">
        <authorList>
            <person name="Onetto C."/>
        </authorList>
    </citation>
    <scope>NUCLEOTIDE SEQUENCE [LARGE SCALE GENOMIC DNA]</scope>
</reference>
<keyword evidence="6" id="KW-0249">Electron transport</keyword>
<dbReference type="PANTHER" id="PTHR11961">
    <property type="entry name" value="CYTOCHROME C"/>
    <property type="match status" value="1"/>
</dbReference>
<dbReference type="PROSITE" id="PS51007">
    <property type="entry name" value="CYTC"/>
    <property type="match status" value="1"/>
</dbReference>
<dbReference type="PRINTS" id="PR00604">
    <property type="entry name" value="CYTCHRMECIAB"/>
</dbReference>
<name>A0A564WEW2_9PROT</name>
<keyword evidence="5 8" id="KW-0479">Metal-binding</keyword>
<dbReference type="GO" id="GO:0009055">
    <property type="term" value="F:electron transfer activity"/>
    <property type="evidence" value="ECO:0007669"/>
    <property type="project" value="InterPro"/>
</dbReference>
<evidence type="ECO:0000256" key="8">
    <source>
        <dbReference type="PROSITE-ProRule" id="PRU00433"/>
    </source>
</evidence>
<gene>
    <name evidence="10" type="ORF">DF3PA_260015</name>
</gene>
<dbReference type="GO" id="GO:0015979">
    <property type="term" value="P:photosynthesis"/>
    <property type="evidence" value="ECO:0007669"/>
    <property type="project" value="UniProtKB-KW"/>
</dbReference>
<evidence type="ECO:0000256" key="4">
    <source>
        <dbReference type="ARBA" id="ARBA00022617"/>
    </source>
</evidence>
<dbReference type="Gene3D" id="1.10.760.10">
    <property type="entry name" value="Cytochrome c-like domain"/>
    <property type="match status" value="1"/>
</dbReference>
<comment type="caution">
    <text evidence="10">The sequence shown here is derived from an EMBL/GenBank/DDBJ whole genome shotgun (WGS) entry which is preliminary data.</text>
</comment>
<dbReference type="InterPro" id="IPR009056">
    <property type="entry name" value="Cyt_c-like_dom"/>
</dbReference>
<dbReference type="GO" id="GO:0046872">
    <property type="term" value="F:metal ion binding"/>
    <property type="evidence" value="ECO:0007669"/>
    <property type="project" value="UniProtKB-KW"/>
</dbReference>
<evidence type="ECO:0000256" key="7">
    <source>
        <dbReference type="ARBA" id="ARBA00023004"/>
    </source>
</evidence>
<dbReference type="Proteomes" id="UP000326641">
    <property type="component" value="Unassembled WGS sequence"/>
</dbReference>